<name>A0A3M8CY87_9BACL</name>
<proteinExistence type="predicted"/>
<dbReference type="EMBL" id="RHHQ01000025">
    <property type="protein sequence ID" value="RNB80207.1"/>
    <property type="molecule type" value="Genomic_DNA"/>
</dbReference>
<protein>
    <submittedName>
        <fullName evidence="1">Uncharacterized protein</fullName>
    </submittedName>
</protein>
<gene>
    <name evidence="1" type="ORF">EDM56_27760</name>
</gene>
<organism evidence="1 2">
    <name type="scientific">Brevibacillus fluminis</name>
    <dbReference type="NCBI Taxonomy" id="511487"/>
    <lineage>
        <taxon>Bacteria</taxon>
        <taxon>Bacillati</taxon>
        <taxon>Bacillota</taxon>
        <taxon>Bacilli</taxon>
        <taxon>Bacillales</taxon>
        <taxon>Paenibacillaceae</taxon>
        <taxon>Brevibacillus</taxon>
    </lineage>
</organism>
<keyword evidence="2" id="KW-1185">Reference proteome</keyword>
<dbReference type="AlphaFoldDB" id="A0A3M8CY87"/>
<evidence type="ECO:0000313" key="1">
    <source>
        <dbReference type="EMBL" id="RNB80207.1"/>
    </source>
</evidence>
<evidence type="ECO:0000313" key="2">
    <source>
        <dbReference type="Proteomes" id="UP000271031"/>
    </source>
</evidence>
<comment type="caution">
    <text evidence="1">The sequence shown here is derived from an EMBL/GenBank/DDBJ whole genome shotgun (WGS) entry which is preliminary data.</text>
</comment>
<dbReference type="Proteomes" id="UP000271031">
    <property type="component" value="Unassembled WGS sequence"/>
</dbReference>
<sequence>MSLPSYRAAGESKISLIKRKYGLNRSKYRSYGGFGILTQTTHSPKPFVELTYSGATSYEQKGEFL</sequence>
<accession>A0A3M8CY87</accession>
<reference evidence="1 2" key="1">
    <citation type="submission" date="2018-10" db="EMBL/GenBank/DDBJ databases">
        <title>Phylogenomics of Brevibacillus.</title>
        <authorList>
            <person name="Dunlap C."/>
        </authorList>
    </citation>
    <scope>NUCLEOTIDE SEQUENCE [LARGE SCALE GENOMIC DNA]</scope>
    <source>
        <strain evidence="1 2">JCM 15716</strain>
    </source>
</reference>